<proteinExistence type="inferred from homology"/>
<dbReference type="GO" id="GO:0015280">
    <property type="term" value="F:ligand-gated sodium channel activity"/>
    <property type="evidence" value="ECO:0007669"/>
    <property type="project" value="TreeGrafter"/>
</dbReference>
<evidence type="ECO:0000256" key="9">
    <source>
        <dbReference type="ARBA" id="ARBA00023136"/>
    </source>
</evidence>
<evidence type="ECO:0000256" key="8">
    <source>
        <dbReference type="ARBA" id="ARBA00023065"/>
    </source>
</evidence>
<dbReference type="PANTHER" id="PTHR11690">
    <property type="entry name" value="AMILORIDE-SENSITIVE SODIUM CHANNEL-RELATED"/>
    <property type="match status" value="1"/>
</dbReference>
<evidence type="ECO:0000256" key="3">
    <source>
        <dbReference type="ARBA" id="ARBA00022448"/>
    </source>
</evidence>
<name>A0A8K0CM26_IGNLU</name>
<keyword evidence="4 12" id="KW-0894">Sodium channel</keyword>
<accession>A0A8K0CM26</accession>
<evidence type="ECO:0000256" key="10">
    <source>
        <dbReference type="ARBA" id="ARBA00023201"/>
    </source>
</evidence>
<evidence type="ECO:0000256" key="7">
    <source>
        <dbReference type="ARBA" id="ARBA00023053"/>
    </source>
</evidence>
<keyword evidence="8 12" id="KW-0406">Ion transport</keyword>
<evidence type="ECO:0000256" key="11">
    <source>
        <dbReference type="ARBA" id="ARBA00023303"/>
    </source>
</evidence>
<evidence type="ECO:0000256" key="12">
    <source>
        <dbReference type="RuleBase" id="RU000679"/>
    </source>
</evidence>
<keyword evidence="5 12" id="KW-0812">Transmembrane</keyword>
<keyword evidence="3 12" id="KW-0813">Transport</keyword>
<evidence type="ECO:0000313" key="15">
    <source>
        <dbReference type="Proteomes" id="UP000801492"/>
    </source>
</evidence>
<dbReference type="Gene3D" id="2.60.470.10">
    <property type="entry name" value="Acid-sensing ion channels like domains"/>
    <property type="match status" value="1"/>
</dbReference>
<comment type="similarity">
    <text evidence="2 12">Belongs to the amiloride-sensitive sodium channel (TC 1.A.6) family.</text>
</comment>
<evidence type="ECO:0000256" key="6">
    <source>
        <dbReference type="ARBA" id="ARBA00022989"/>
    </source>
</evidence>
<dbReference type="InterPro" id="IPR001873">
    <property type="entry name" value="ENaC"/>
</dbReference>
<gene>
    <name evidence="14" type="ORF">ILUMI_18672</name>
</gene>
<evidence type="ECO:0000256" key="4">
    <source>
        <dbReference type="ARBA" id="ARBA00022461"/>
    </source>
</evidence>
<dbReference type="Proteomes" id="UP000801492">
    <property type="component" value="Unassembled WGS sequence"/>
</dbReference>
<protein>
    <submittedName>
        <fullName evidence="14">Uncharacterized protein</fullName>
    </submittedName>
</protein>
<keyword evidence="11 12" id="KW-0407">Ion channel</keyword>
<dbReference type="OrthoDB" id="6665256at2759"/>
<evidence type="ECO:0000256" key="13">
    <source>
        <dbReference type="SAM" id="Phobius"/>
    </source>
</evidence>
<dbReference type="Pfam" id="PF00858">
    <property type="entry name" value="ASC"/>
    <property type="match status" value="1"/>
</dbReference>
<dbReference type="EMBL" id="VTPC01083190">
    <property type="protein sequence ID" value="KAF2887501.1"/>
    <property type="molecule type" value="Genomic_DNA"/>
</dbReference>
<keyword evidence="15" id="KW-1185">Reference proteome</keyword>
<comment type="caution">
    <text evidence="14">The sequence shown here is derived from an EMBL/GenBank/DDBJ whole genome shotgun (WGS) entry which is preliminary data.</text>
</comment>
<sequence>MLLWNTSLQLLKKHFHFRIWWLFVITIAITGSGILIYNTYVKWVKAPVIVTFATTETPIWKIPFPAVTICPEMKVQKSVFNYSQVFSRIIHQDIITEEESKYFSFFQMVCEDWGIDWEEFVGFNVTEEWINSTALDTYLDALDTMITKDCKWMGKEQDCDNLLTTVYTAEGLCQTFNGLMFDEIYREPEEHLKKKEKQHETKKWSLEDGYPSSSDLDTYPLRTILSGSKAGFQVDLYVTDEQIDYGCGELQGYKVTLHHPGEEPDMDKHFRVPLDEAVFVAVKPRMITTADEIGAYEPEKRQCYLPGEKTLQTFKSYTQQNCMTECLTNYTNKICGCVGFYMAYYGESHFCNLKSKACMENARCKIFSNLNLFLIDTM</sequence>
<keyword evidence="6 13" id="KW-1133">Transmembrane helix</keyword>
<feature type="transmembrane region" description="Helical" evidence="13">
    <location>
        <begin position="20"/>
        <end position="40"/>
    </location>
</feature>
<dbReference type="AlphaFoldDB" id="A0A8K0CM26"/>
<dbReference type="PANTHER" id="PTHR11690:SF288">
    <property type="entry name" value="AMILORIDE-SENSITIVE NA+ CHANNEL-RELATED"/>
    <property type="match status" value="1"/>
</dbReference>
<keyword evidence="10 12" id="KW-0739">Sodium transport</keyword>
<dbReference type="GO" id="GO:0005886">
    <property type="term" value="C:plasma membrane"/>
    <property type="evidence" value="ECO:0007669"/>
    <property type="project" value="TreeGrafter"/>
</dbReference>
<comment type="subcellular location">
    <subcellularLocation>
        <location evidence="1">Membrane</location>
        <topology evidence="1">Multi-pass membrane protein</topology>
    </subcellularLocation>
</comment>
<evidence type="ECO:0000313" key="14">
    <source>
        <dbReference type="EMBL" id="KAF2887501.1"/>
    </source>
</evidence>
<evidence type="ECO:0000256" key="2">
    <source>
        <dbReference type="ARBA" id="ARBA00007193"/>
    </source>
</evidence>
<evidence type="ECO:0000256" key="1">
    <source>
        <dbReference type="ARBA" id="ARBA00004141"/>
    </source>
</evidence>
<keyword evidence="7" id="KW-0915">Sodium</keyword>
<reference evidence="14" key="1">
    <citation type="submission" date="2019-08" db="EMBL/GenBank/DDBJ databases">
        <title>The genome of the North American firefly Photinus pyralis.</title>
        <authorList>
            <consortium name="Photinus pyralis genome working group"/>
            <person name="Fallon T.R."/>
            <person name="Sander Lower S.E."/>
            <person name="Weng J.-K."/>
        </authorList>
    </citation>
    <scope>NUCLEOTIDE SEQUENCE</scope>
    <source>
        <strain evidence="14">TRF0915ILg1</strain>
        <tissue evidence="14">Whole body</tissue>
    </source>
</reference>
<evidence type="ECO:0000256" key="5">
    <source>
        <dbReference type="ARBA" id="ARBA00022692"/>
    </source>
</evidence>
<organism evidence="14 15">
    <name type="scientific">Ignelater luminosus</name>
    <name type="common">Cucubano</name>
    <name type="synonym">Pyrophorus luminosus</name>
    <dbReference type="NCBI Taxonomy" id="2038154"/>
    <lineage>
        <taxon>Eukaryota</taxon>
        <taxon>Metazoa</taxon>
        <taxon>Ecdysozoa</taxon>
        <taxon>Arthropoda</taxon>
        <taxon>Hexapoda</taxon>
        <taxon>Insecta</taxon>
        <taxon>Pterygota</taxon>
        <taxon>Neoptera</taxon>
        <taxon>Endopterygota</taxon>
        <taxon>Coleoptera</taxon>
        <taxon>Polyphaga</taxon>
        <taxon>Elateriformia</taxon>
        <taxon>Elateroidea</taxon>
        <taxon>Elateridae</taxon>
        <taxon>Agrypninae</taxon>
        <taxon>Pyrophorini</taxon>
        <taxon>Ignelater</taxon>
    </lineage>
</organism>
<keyword evidence="9 13" id="KW-0472">Membrane</keyword>